<dbReference type="AlphaFoldDB" id="A0A6A7B8Y3"/>
<accession>A0A6A7B8Y3</accession>
<dbReference type="Proteomes" id="UP000799423">
    <property type="component" value="Unassembled WGS sequence"/>
</dbReference>
<sequence length="151" mass="17333">MESSLCLRHPYSHWCTLWADRAPIHTTVGLLEMAHPGTSLHDEYSYCHAWHIIQTSKSPEQACRVQRRPSVLYTVLCSRLSSISIQYTCQHDLQELSTDTCSFDTARRSTTATAAAIRRRCRPLKSCAAHRHHLHGQRFDVSPQRHRPGWA</sequence>
<proteinExistence type="predicted"/>
<keyword evidence="2" id="KW-1185">Reference proteome</keyword>
<name>A0A6A7B8Y3_9PLEO</name>
<organism evidence="1 2">
    <name type="scientific">Plenodomus tracheiphilus IPT5</name>
    <dbReference type="NCBI Taxonomy" id="1408161"/>
    <lineage>
        <taxon>Eukaryota</taxon>
        <taxon>Fungi</taxon>
        <taxon>Dikarya</taxon>
        <taxon>Ascomycota</taxon>
        <taxon>Pezizomycotina</taxon>
        <taxon>Dothideomycetes</taxon>
        <taxon>Pleosporomycetidae</taxon>
        <taxon>Pleosporales</taxon>
        <taxon>Pleosporineae</taxon>
        <taxon>Leptosphaeriaceae</taxon>
        <taxon>Plenodomus</taxon>
    </lineage>
</organism>
<evidence type="ECO:0000313" key="2">
    <source>
        <dbReference type="Proteomes" id="UP000799423"/>
    </source>
</evidence>
<reference evidence="1" key="1">
    <citation type="submission" date="2020-01" db="EMBL/GenBank/DDBJ databases">
        <authorList>
            <consortium name="DOE Joint Genome Institute"/>
            <person name="Haridas S."/>
            <person name="Albert R."/>
            <person name="Binder M."/>
            <person name="Bloem J."/>
            <person name="Labutti K."/>
            <person name="Salamov A."/>
            <person name="Andreopoulos B."/>
            <person name="Baker S.E."/>
            <person name="Barry K."/>
            <person name="Bills G."/>
            <person name="Bluhm B.H."/>
            <person name="Cannon C."/>
            <person name="Castanera R."/>
            <person name="Culley D.E."/>
            <person name="Daum C."/>
            <person name="Ezra D."/>
            <person name="Gonzalez J.B."/>
            <person name="Henrissat B."/>
            <person name="Kuo A."/>
            <person name="Liang C."/>
            <person name="Lipzen A."/>
            <person name="Lutzoni F."/>
            <person name="Magnuson J."/>
            <person name="Mondo S."/>
            <person name="Nolan M."/>
            <person name="Ohm R."/>
            <person name="Pangilinan J."/>
            <person name="Park H.-J."/>
            <person name="Ramirez L."/>
            <person name="Alfaro M."/>
            <person name="Sun H."/>
            <person name="Tritt A."/>
            <person name="Yoshinaga Y."/>
            <person name="Zwiers L.-H."/>
            <person name="Turgeon B.G."/>
            <person name="Goodwin S.B."/>
            <person name="Spatafora J.W."/>
            <person name="Crous P.W."/>
            <person name="Grigoriev I.V."/>
        </authorList>
    </citation>
    <scope>NUCLEOTIDE SEQUENCE</scope>
    <source>
        <strain evidence="1">IPT5</strain>
    </source>
</reference>
<protein>
    <submittedName>
        <fullName evidence="1">Uncharacterized protein</fullName>
    </submittedName>
</protein>
<dbReference type="EMBL" id="MU006305">
    <property type="protein sequence ID" value="KAF2850708.1"/>
    <property type="molecule type" value="Genomic_DNA"/>
</dbReference>
<gene>
    <name evidence="1" type="ORF">T440DRAFT_82823</name>
</gene>
<evidence type="ECO:0000313" key="1">
    <source>
        <dbReference type="EMBL" id="KAF2850708.1"/>
    </source>
</evidence>